<dbReference type="Proteomes" id="UP000562352">
    <property type="component" value="Unassembled WGS sequence"/>
</dbReference>
<sequence>MELRPYRLPGDVLSRLAAGGGGAEGARHLAAAEDSKHRGLLMALLGLAGTGAVERAFDVLAAVEKRDPAAVEGVLRYPAVGAWANRAVYRLKRGIRDPLEPAQLGAVAAAAAIEAGVACETPVPVRQGRIMLPSLGRITLPGGGSELVTLRVGPGRTVEVGGVRLRAGAAGRPGWEPLHRIGSGRRRLIVDDLDPCRWDPGKVVEGRLSPDELRHWQDCLTAAWRMLTGHHWTVAQEVAAIIPVLVPIKGPARGQDSASDGARFGAVAMSTPPDGRWLAATFAHEVQHAKLGAVLDTVHLVRPEVRTRDERVHYAPWRDDPRPLSGLLHGAYAYLGVAGFWRRQRAHEPDLRPHVEFARWRRSAFEVTGTLLADGGLTPPGEEFVAAMRRTLSAWLDEPVPAAAAAEARRLSAAHREAWTARNGLTG</sequence>
<name>A0A841D636_PLAVE</name>
<reference evidence="1 2" key="1">
    <citation type="submission" date="2020-08" db="EMBL/GenBank/DDBJ databases">
        <title>Genomic Encyclopedia of Type Strains, Phase III (KMG-III): the genomes of soil and plant-associated and newly described type strains.</title>
        <authorList>
            <person name="Whitman W."/>
        </authorList>
    </citation>
    <scope>NUCLEOTIDE SEQUENCE [LARGE SCALE GENOMIC DNA]</scope>
    <source>
        <strain evidence="1 2">CECT 3303</strain>
    </source>
</reference>
<dbReference type="RefSeq" id="WP_184941865.1">
    <property type="nucleotide sequence ID" value="NZ_BAAAWZ010000001.1"/>
</dbReference>
<dbReference type="AlphaFoldDB" id="A0A841D636"/>
<dbReference type="EMBL" id="JACHJJ010000008">
    <property type="protein sequence ID" value="MBB5963605.1"/>
    <property type="molecule type" value="Genomic_DNA"/>
</dbReference>
<dbReference type="NCBIfam" id="TIGR04267">
    <property type="entry name" value="mod_HExxH"/>
    <property type="match status" value="1"/>
</dbReference>
<evidence type="ECO:0000313" key="1">
    <source>
        <dbReference type="EMBL" id="MBB5963605.1"/>
    </source>
</evidence>
<dbReference type="InterPro" id="IPR026337">
    <property type="entry name" value="AKG_HExxH"/>
</dbReference>
<protein>
    <submittedName>
        <fullName evidence="1">HEXXH motif-containing protein</fullName>
    </submittedName>
</protein>
<proteinExistence type="predicted"/>
<evidence type="ECO:0000313" key="2">
    <source>
        <dbReference type="Proteomes" id="UP000562352"/>
    </source>
</evidence>
<comment type="caution">
    <text evidence="1">The sequence shown here is derived from an EMBL/GenBank/DDBJ whole genome shotgun (WGS) entry which is preliminary data.</text>
</comment>
<accession>A0A841D636</accession>
<keyword evidence="2" id="KW-1185">Reference proteome</keyword>
<gene>
    <name evidence="1" type="ORF">FHS22_002885</name>
</gene>
<organism evidence="1 2">
    <name type="scientific">Planomonospora venezuelensis</name>
    <dbReference type="NCBI Taxonomy" id="1999"/>
    <lineage>
        <taxon>Bacteria</taxon>
        <taxon>Bacillati</taxon>
        <taxon>Actinomycetota</taxon>
        <taxon>Actinomycetes</taxon>
        <taxon>Streptosporangiales</taxon>
        <taxon>Streptosporangiaceae</taxon>
        <taxon>Planomonospora</taxon>
    </lineage>
</organism>